<protein>
    <submittedName>
        <fullName evidence="8">C-type cytochrome</fullName>
    </submittedName>
</protein>
<dbReference type="PRINTS" id="PR00604">
    <property type="entry name" value="CYTCHRMECIAB"/>
</dbReference>
<dbReference type="InterPro" id="IPR009056">
    <property type="entry name" value="Cyt_c-like_dom"/>
</dbReference>
<organism evidence="8 9">
    <name type="scientific">Roseateles agri</name>
    <dbReference type="NCBI Taxonomy" id="3098619"/>
    <lineage>
        <taxon>Bacteria</taxon>
        <taxon>Pseudomonadati</taxon>
        <taxon>Pseudomonadota</taxon>
        <taxon>Betaproteobacteria</taxon>
        <taxon>Burkholderiales</taxon>
        <taxon>Sphaerotilaceae</taxon>
        <taxon>Roseateles</taxon>
    </lineage>
</organism>
<evidence type="ECO:0000256" key="2">
    <source>
        <dbReference type="ARBA" id="ARBA00022617"/>
    </source>
</evidence>
<name>A0ABU5DJ21_9BURK</name>
<evidence type="ECO:0000256" key="5">
    <source>
        <dbReference type="ARBA" id="ARBA00023004"/>
    </source>
</evidence>
<evidence type="ECO:0000313" key="9">
    <source>
        <dbReference type="Proteomes" id="UP001285263"/>
    </source>
</evidence>
<keyword evidence="2 6" id="KW-0349">Heme</keyword>
<dbReference type="InterPro" id="IPR036909">
    <property type="entry name" value="Cyt_c-like_dom_sf"/>
</dbReference>
<evidence type="ECO:0000256" key="3">
    <source>
        <dbReference type="ARBA" id="ARBA00022723"/>
    </source>
</evidence>
<dbReference type="PANTHER" id="PTHR11961">
    <property type="entry name" value="CYTOCHROME C"/>
    <property type="match status" value="1"/>
</dbReference>
<keyword evidence="5 6" id="KW-0408">Iron</keyword>
<proteinExistence type="predicted"/>
<gene>
    <name evidence="8" type="ORF">SNE35_14505</name>
</gene>
<feature type="domain" description="Cytochrome c" evidence="7">
    <location>
        <begin position="15"/>
        <end position="116"/>
    </location>
</feature>
<dbReference type="Gene3D" id="1.10.760.10">
    <property type="entry name" value="Cytochrome c-like domain"/>
    <property type="match status" value="1"/>
</dbReference>
<keyword evidence="1" id="KW-0813">Transport</keyword>
<reference evidence="8 9" key="1">
    <citation type="submission" date="2023-11" db="EMBL/GenBank/DDBJ databases">
        <title>Paucibacter sp. nov., isolated from fresh soil in Korea.</title>
        <authorList>
            <person name="Le N.T.T."/>
        </authorList>
    </citation>
    <scope>NUCLEOTIDE SEQUENCE [LARGE SCALE GENOMIC DNA]</scope>
    <source>
        <strain evidence="8 9">R3-3</strain>
    </source>
</reference>
<sequence>MSLIMGHARAADSAADIAAGKVAFAACASCHQVGPQARGGFGPQLNGILGRKAGSSPDYRYSAAMASSKLVWTEASLTAFILDPGKTVPGTKMRFFSLGYDEKRIAQLIAYLRTQPPAN</sequence>
<dbReference type="PROSITE" id="PS51007">
    <property type="entry name" value="CYTC"/>
    <property type="match status" value="1"/>
</dbReference>
<evidence type="ECO:0000313" key="8">
    <source>
        <dbReference type="EMBL" id="MDY0745728.1"/>
    </source>
</evidence>
<evidence type="ECO:0000256" key="6">
    <source>
        <dbReference type="PROSITE-ProRule" id="PRU00433"/>
    </source>
</evidence>
<dbReference type="InterPro" id="IPR002327">
    <property type="entry name" value="Cyt_c_1A/1B"/>
</dbReference>
<keyword evidence="9" id="KW-1185">Reference proteome</keyword>
<dbReference type="SUPFAM" id="SSF46626">
    <property type="entry name" value="Cytochrome c"/>
    <property type="match status" value="1"/>
</dbReference>
<evidence type="ECO:0000259" key="7">
    <source>
        <dbReference type="PROSITE" id="PS51007"/>
    </source>
</evidence>
<dbReference type="Pfam" id="PF00034">
    <property type="entry name" value="Cytochrom_C"/>
    <property type="match status" value="1"/>
</dbReference>
<accession>A0ABU5DJ21</accession>
<keyword evidence="4" id="KW-0249">Electron transport</keyword>
<comment type="caution">
    <text evidence="8">The sequence shown here is derived from an EMBL/GenBank/DDBJ whole genome shotgun (WGS) entry which is preliminary data.</text>
</comment>
<dbReference type="EMBL" id="JAXCLA010000004">
    <property type="protein sequence ID" value="MDY0745728.1"/>
    <property type="molecule type" value="Genomic_DNA"/>
</dbReference>
<dbReference type="Proteomes" id="UP001285263">
    <property type="component" value="Unassembled WGS sequence"/>
</dbReference>
<evidence type="ECO:0000256" key="4">
    <source>
        <dbReference type="ARBA" id="ARBA00022982"/>
    </source>
</evidence>
<keyword evidence="3 6" id="KW-0479">Metal-binding</keyword>
<evidence type="ECO:0000256" key="1">
    <source>
        <dbReference type="ARBA" id="ARBA00022448"/>
    </source>
</evidence>